<dbReference type="STRING" id="34508.A0A4U5LVN2"/>
<evidence type="ECO:0000313" key="1">
    <source>
        <dbReference type="EMBL" id="TKR60210.1"/>
    </source>
</evidence>
<dbReference type="Proteomes" id="UP000298663">
    <property type="component" value="Unassembled WGS sequence"/>
</dbReference>
<dbReference type="Gene3D" id="3.40.50.300">
    <property type="entry name" value="P-loop containing nucleotide triphosphate hydrolases"/>
    <property type="match status" value="1"/>
</dbReference>
<comment type="caution">
    <text evidence="1">The sequence shown here is derived from an EMBL/GenBank/DDBJ whole genome shotgun (WGS) entry which is preliminary data.</text>
</comment>
<gene>
    <name evidence="1" type="ORF">L596_027494</name>
</gene>
<accession>A0A4U5LVN2</accession>
<reference evidence="1 2" key="1">
    <citation type="journal article" date="2015" name="Genome Biol.">
        <title>Comparative genomics of Steinernema reveals deeply conserved gene regulatory networks.</title>
        <authorList>
            <person name="Dillman A.R."/>
            <person name="Macchietto M."/>
            <person name="Porter C.F."/>
            <person name="Rogers A."/>
            <person name="Williams B."/>
            <person name="Antoshechkin I."/>
            <person name="Lee M.M."/>
            <person name="Goodwin Z."/>
            <person name="Lu X."/>
            <person name="Lewis E.E."/>
            <person name="Goodrich-Blair H."/>
            <person name="Stock S.P."/>
            <person name="Adams B.J."/>
            <person name="Sternberg P.W."/>
            <person name="Mortazavi A."/>
        </authorList>
    </citation>
    <scope>NUCLEOTIDE SEQUENCE [LARGE SCALE GENOMIC DNA]</scope>
    <source>
        <strain evidence="1 2">ALL</strain>
    </source>
</reference>
<reference evidence="1 2" key="2">
    <citation type="journal article" date="2019" name="G3 (Bethesda)">
        <title>Hybrid Assembly of the Genome of the Entomopathogenic Nematode Steinernema carpocapsae Identifies the X-Chromosome.</title>
        <authorList>
            <person name="Serra L."/>
            <person name="Macchietto M."/>
            <person name="Macias-Munoz A."/>
            <person name="McGill C.J."/>
            <person name="Rodriguez I.M."/>
            <person name="Rodriguez B."/>
            <person name="Murad R."/>
            <person name="Mortazavi A."/>
        </authorList>
    </citation>
    <scope>NUCLEOTIDE SEQUENCE [LARGE SCALE GENOMIC DNA]</scope>
    <source>
        <strain evidence="1 2">ALL</strain>
    </source>
</reference>
<dbReference type="AlphaFoldDB" id="A0A4U5LVN2"/>
<name>A0A4U5LVN2_STECR</name>
<sequence length="164" mass="18581">MAHQFKAGTVEEYTEYVELWDVGSSLMHRRASTVFLEGASGVILIHDLTNRKSQMNLWDTWLPLLNSDKNSRFDVVNSPGDSFAFHSILDVESTAMPMLVVGCKLDVATEEQKKQKERTPDHINLDARQTLVAGTSQYLTAANFFDKVIKKTTPGTHERRRKLL</sequence>
<keyword evidence="2" id="KW-1185">Reference proteome</keyword>
<dbReference type="SUPFAM" id="SSF52540">
    <property type="entry name" value="P-loop containing nucleoside triphosphate hydrolases"/>
    <property type="match status" value="1"/>
</dbReference>
<dbReference type="EMBL" id="AZBU02000011">
    <property type="protein sequence ID" value="TKR60210.1"/>
    <property type="molecule type" value="Genomic_DNA"/>
</dbReference>
<dbReference type="InterPro" id="IPR027417">
    <property type="entry name" value="P-loop_NTPase"/>
</dbReference>
<proteinExistence type="predicted"/>
<dbReference type="OrthoDB" id="5914890at2759"/>
<evidence type="ECO:0000313" key="2">
    <source>
        <dbReference type="Proteomes" id="UP000298663"/>
    </source>
</evidence>
<protein>
    <submittedName>
        <fullName evidence="1">Uncharacterized protein</fullName>
    </submittedName>
</protein>
<organism evidence="1 2">
    <name type="scientific">Steinernema carpocapsae</name>
    <name type="common">Entomopathogenic nematode</name>
    <dbReference type="NCBI Taxonomy" id="34508"/>
    <lineage>
        <taxon>Eukaryota</taxon>
        <taxon>Metazoa</taxon>
        <taxon>Ecdysozoa</taxon>
        <taxon>Nematoda</taxon>
        <taxon>Chromadorea</taxon>
        <taxon>Rhabditida</taxon>
        <taxon>Tylenchina</taxon>
        <taxon>Panagrolaimomorpha</taxon>
        <taxon>Strongyloidoidea</taxon>
        <taxon>Steinernematidae</taxon>
        <taxon>Steinernema</taxon>
    </lineage>
</organism>